<evidence type="ECO:0000313" key="8">
    <source>
        <dbReference type="EMBL" id="ALS98922.1"/>
    </source>
</evidence>
<accession>A0A0U2RNK2</accession>
<dbReference type="STRING" id="1526571.AT746_12005"/>
<dbReference type="InterPro" id="IPR044304">
    <property type="entry name" value="NUBPL-like"/>
</dbReference>
<name>A0A0U2RNK2_9ALTE</name>
<dbReference type="Proteomes" id="UP000068447">
    <property type="component" value="Chromosome"/>
</dbReference>
<keyword evidence="4 7" id="KW-0408">Iron</keyword>
<dbReference type="Gene3D" id="3.40.50.300">
    <property type="entry name" value="P-loop containing nucleotide triphosphate hydrolases"/>
    <property type="match status" value="1"/>
</dbReference>
<evidence type="ECO:0000256" key="6">
    <source>
        <dbReference type="ARBA" id="ARBA00024036"/>
    </source>
</evidence>
<dbReference type="PANTHER" id="PTHR42961:SF2">
    <property type="entry name" value="IRON-SULFUR PROTEIN NUBPL"/>
    <property type="match status" value="1"/>
</dbReference>
<evidence type="ECO:0000256" key="2">
    <source>
        <dbReference type="ARBA" id="ARBA00022741"/>
    </source>
</evidence>
<dbReference type="GO" id="GO:0005524">
    <property type="term" value="F:ATP binding"/>
    <property type="evidence" value="ECO:0007669"/>
    <property type="project" value="UniProtKB-UniRule"/>
</dbReference>
<dbReference type="InterPro" id="IPR027417">
    <property type="entry name" value="P-loop_NTPase"/>
</dbReference>
<dbReference type="InterPro" id="IPR033756">
    <property type="entry name" value="YlxH/NBP35"/>
</dbReference>
<evidence type="ECO:0000256" key="3">
    <source>
        <dbReference type="ARBA" id="ARBA00022840"/>
    </source>
</evidence>
<dbReference type="FunFam" id="3.40.50.300:FF:000418">
    <property type="entry name" value="Iron-sulfur cluster carrier protein"/>
    <property type="match status" value="1"/>
</dbReference>
<dbReference type="GO" id="GO:0016887">
    <property type="term" value="F:ATP hydrolysis activity"/>
    <property type="evidence" value="ECO:0007669"/>
    <property type="project" value="UniProtKB-UniRule"/>
</dbReference>
<evidence type="ECO:0000256" key="4">
    <source>
        <dbReference type="ARBA" id="ARBA00023004"/>
    </source>
</evidence>
<dbReference type="GO" id="GO:0005829">
    <property type="term" value="C:cytosol"/>
    <property type="evidence" value="ECO:0007669"/>
    <property type="project" value="TreeGrafter"/>
</dbReference>
<feature type="binding site" evidence="7">
    <location>
        <begin position="97"/>
        <end position="104"/>
    </location>
    <ligand>
        <name>ATP</name>
        <dbReference type="ChEBI" id="CHEBI:30616"/>
    </ligand>
</feature>
<evidence type="ECO:0000256" key="7">
    <source>
        <dbReference type="HAMAP-Rule" id="MF_02040"/>
    </source>
</evidence>
<dbReference type="AlphaFoldDB" id="A0A0U2RNK2"/>
<keyword evidence="1 7" id="KW-0479">Metal-binding</keyword>
<dbReference type="GO" id="GO:0016226">
    <property type="term" value="P:iron-sulfur cluster assembly"/>
    <property type="evidence" value="ECO:0007669"/>
    <property type="project" value="InterPro"/>
</dbReference>
<dbReference type="GO" id="GO:0140663">
    <property type="term" value="F:ATP-dependent FeS chaperone activity"/>
    <property type="evidence" value="ECO:0007669"/>
    <property type="project" value="InterPro"/>
</dbReference>
<dbReference type="GO" id="GO:0046872">
    <property type="term" value="F:metal ion binding"/>
    <property type="evidence" value="ECO:0007669"/>
    <property type="project" value="UniProtKB-KW"/>
</dbReference>
<dbReference type="OrthoDB" id="9809679at2"/>
<dbReference type="PANTHER" id="PTHR42961">
    <property type="entry name" value="IRON-SULFUR PROTEIN NUBPL"/>
    <property type="match status" value="1"/>
</dbReference>
<reference evidence="8 9" key="1">
    <citation type="submission" date="2015-12" db="EMBL/GenBank/DDBJ databases">
        <title>Complete genome of Lacimicrobium alkaliphilum KCTC 32984.</title>
        <authorList>
            <person name="Kim S.-G."/>
            <person name="Lee Y.-J."/>
        </authorList>
    </citation>
    <scope>NUCLEOTIDE SEQUENCE [LARGE SCALE GENOMIC DNA]</scope>
    <source>
        <strain evidence="8 9">YelD216</strain>
    </source>
</reference>
<keyword evidence="7" id="KW-0378">Hydrolase</keyword>
<evidence type="ECO:0000256" key="5">
    <source>
        <dbReference type="ARBA" id="ARBA00023014"/>
    </source>
</evidence>
<keyword evidence="9" id="KW-1185">Reference proteome</keyword>
<protein>
    <recommendedName>
        <fullName evidence="7">Iron-sulfur cluster carrier protein</fullName>
    </recommendedName>
</protein>
<dbReference type="KEGG" id="lal:AT746_12005"/>
<comment type="function">
    <text evidence="7">Binds and transfers iron-sulfur (Fe-S) clusters to target apoproteins. Can hydrolyze ATP.</text>
</comment>
<gene>
    <name evidence="8" type="ORF">AT746_12005</name>
</gene>
<dbReference type="HAMAP" id="MF_02040">
    <property type="entry name" value="Mrp_NBP35"/>
    <property type="match status" value="1"/>
</dbReference>
<dbReference type="PROSITE" id="PS01215">
    <property type="entry name" value="MRP"/>
    <property type="match status" value="1"/>
</dbReference>
<proteinExistence type="inferred from homology"/>
<sequence length="354" mass="38473">MFFSSSKTKPAHPDINPVLAEFFKLKPEQTERWIAAQKDGVLINLPFACESQLEPLREALLKARPDIKLTLTQKTAFSGDARRGLRQIRNLVAIASGKGGVGKSTTTINLALALQQEGARVGILDADIYGPSIPIMLGNPDQQPGTEDNKHMQPLEAHGLVANSIGYLVPADDAAIWRGPMASKALQQLLNETLWPELDYLLIDMPPGTGDIQLTLAQQVPVSGTVVVTTPQNIALADAQKAIAMFNKVHVPVLGVIENMSYHQCSQCGYKEHLFAQGGGERISKQHQVSLLGQIPLDIHIREYTDLGKSLISEQGDSPISRAYGHAARALAKELYVSTLKQPQAIDVAVRSEE</sequence>
<evidence type="ECO:0000313" key="9">
    <source>
        <dbReference type="Proteomes" id="UP000068447"/>
    </source>
</evidence>
<evidence type="ECO:0000256" key="1">
    <source>
        <dbReference type="ARBA" id="ARBA00022723"/>
    </source>
</evidence>
<comment type="similarity">
    <text evidence="6 7">Belongs to the Mrp/NBP35 ATP-binding proteins family.</text>
</comment>
<keyword evidence="3 7" id="KW-0067">ATP-binding</keyword>
<organism evidence="8 9">
    <name type="scientific">Lacimicrobium alkaliphilum</name>
    <dbReference type="NCBI Taxonomy" id="1526571"/>
    <lineage>
        <taxon>Bacteria</taxon>
        <taxon>Pseudomonadati</taxon>
        <taxon>Pseudomonadota</taxon>
        <taxon>Gammaproteobacteria</taxon>
        <taxon>Alteromonadales</taxon>
        <taxon>Alteromonadaceae</taxon>
        <taxon>Lacimicrobium</taxon>
    </lineage>
</organism>
<dbReference type="RefSeq" id="WP_062480626.1">
    <property type="nucleotide sequence ID" value="NZ_CP013650.1"/>
</dbReference>
<dbReference type="Pfam" id="PF10609">
    <property type="entry name" value="ParA"/>
    <property type="match status" value="1"/>
</dbReference>
<dbReference type="GO" id="GO:0051539">
    <property type="term" value="F:4 iron, 4 sulfur cluster binding"/>
    <property type="evidence" value="ECO:0007669"/>
    <property type="project" value="TreeGrafter"/>
</dbReference>
<dbReference type="InterPro" id="IPR000808">
    <property type="entry name" value="Mrp-like_CS"/>
</dbReference>
<keyword evidence="5 7" id="KW-0411">Iron-sulfur</keyword>
<dbReference type="InterPro" id="IPR019591">
    <property type="entry name" value="Mrp/NBP35_ATP-bd"/>
</dbReference>
<comment type="subunit">
    <text evidence="7">Homodimer.</text>
</comment>
<dbReference type="SUPFAM" id="SSF52540">
    <property type="entry name" value="P-loop containing nucleoside triphosphate hydrolases"/>
    <property type="match status" value="1"/>
</dbReference>
<dbReference type="NCBIfam" id="NF008669">
    <property type="entry name" value="PRK11670.1"/>
    <property type="match status" value="1"/>
</dbReference>
<dbReference type="EMBL" id="CP013650">
    <property type="protein sequence ID" value="ALS98922.1"/>
    <property type="molecule type" value="Genomic_DNA"/>
</dbReference>
<dbReference type="CDD" id="cd02037">
    <property type="entry name" value="Mrp_NBP35"/>
    <property type="match status" value="1"/>
</dbReference>
<keyword evidence="2 7" id="KW-0547">Nucleotide-binding</keyword>